<dbReference type="InterPro" id="IPR016617">
    <property type="entry name" value="ARMC1"/>
</dbReference>
<dbReference type="InterPro" id="IPR011989">
    <property type="entry name" value="ARM-like"/>
</dbReference>
<evidence type="ECO:0000256" key="1">
    <source>
        <dbReference type="ARBA" id="ARBA00004294"/>
    </source>
</evidence>
<sequence length="297" mass="32765">MVLCGNKCEICICVSSDSFHGAAQISNKMMDALSVVSQLRDLASEPQNREAIVQDQGCLPGLVLFLDHKDPQVVFATLQTLRYLAESSQNINIMKNELGMMVTLESLIENTAMTSDITDLAKEVHGVLSAMDTFRTPEQPRRKNKHQFFINSSNKKAKSVTLHIQGLDGNDQRGVCEDALLKVKGVISFTFQMALKRCTVRVRADLPTESLASAIASTKVLSAQQVVKNESGEEVFIPLSTTGMKVEQNSQIPDYLPEDESPEKELDRAVSRTAAKQESGGSWLNTAASFLTKTFYW</sequence>
<gene>
    <name evidence="7" type="primary">ARMC1</name>
    <name evidence="7" type="ORF">AMEX_G16865</name>
</gene>
<evidence type="ECO:0000256" key="5">
    <source>
        <dbReference type="ARBA" id="ARBA00046478"/>
    </source>
</evidence>
<keyword evidence="3" id="KW-0496">Mitochondrion</keyword>
<dbReference type="InterPro" id="IPR036163">
    <property type="entry name" value="HMA_dom_sf"/>
</dbReference>
<dbReference type="Gene3D" id="1.25.10.10">
    <property type="entry name" value="Leucine-rich Repeat Variant"/>
    <property type="match status" value="1"/>
</dbReference>
<dbReference type="Pfam" id="PF00514">
    <property type="entry name" value="Arm"/>
    <property type="match status" value="1"/>
</dbReference>
<dbReference type="InterPro" id="IPR016024">
    <property type="entry name" value="ARM-type_fold"/>
</dbReference>
<dbReference type="OrthoDB" id="17335at2759"/>
<proteinExistence type="predicted"/>
<evidence type="ECO:0000256" key="2">
    <source>
        <dbReference type="ARBA" id="ARBA00013732"/>
    </source>
</evidence>
<evidence type="ECO:0000256" key="3">
    <source>
        <dbReference type="ARBA" id="ARBA00022787"/>
    </source>
</evidence>
<evidence type="ECO:0000256" key="6">
    <source>
        <dbReference type="PIRNR" id="PIRNR013899"/>
    </source>
</evidence>
<comment type="subcellular location">
    <subcellularLocation>
        <location evidence="1">Mitochondrion outer membrane</location>
    </subcellularLocation>
</comment>
<dbReference type="AlphaFoldDB" id="A0A8T2LDZ7"/>
<dbReference type="SUPFAM" id="SSF55008">
    <property type="entry name" value="HMA, heavy metal-associated domain"/>
    <property type="match status" value="1"/>
</dbReference>
<comment type="function">
    <text evidence="4">In association with mitochondrial contact site and cristae organizing system (MICOS) complex components and mitochondrial outer membrane sorting assembly machinery (SAM) complex components may regulate mitochondrial dynamics playing a role in determining mitochondrial length, distribution and motility.</text>
</comment>
<keyword evidence="3" id="KW-0472">Membrane</keyword>
<dbReference type="GO" id="GO:0046872">
    <property type="term" value="F:metal ion binding"/>
    <property type="evidence" value="ECO:0007669"/>
    <property type="project" value="InterPro"/>
</dbReference>
<keyword evidence="3" id="KW-1000">Mitochondrion outer membrane</keyword>
<dbReference type="EMBL" id="JAICCE010000013">
    <property type="protein sequence ID" value="KAG9269800.1"/>
    <property type="molecule type" value="Genomic_DNA"/>
</dbReference>
<reference evidence="7 8" key="1">
    <citation type="submission" date="2021-07" db="EMBL/GenBank/DDBJ databases">
        <authorList>
            <person name="Imarazene B."/>
            <person name="Zahm M."/>
            <person name="Klopp C."/>
            <person name="Cabau C."/>
            <person name="Beille S."/>
            <person name="Jouanno E."/>
            <person name="Castinel A."/>
            <person name="Lluch J."/>
            <person name="Gil L."/>
            <person name="Kuchtly C."/>
            <person name="Lopez Roques C."/>
            <person name="Donnadieu C."/>
            <person name="Parrinello H."/>
            <person name="Journot L."/>
            <person name="Du K."/>
            <person name="Schartl M."/>
            <person name="Retaux S."/>
            <person name="Guiguen Y."/>
        </authorList>
    </citation>
    <scope>NUCLEOTIDE SEQUENCE [LARGE SCALE GENOMIC DNA]</scope>
    <source>
        <strain evidence="7">Pach_M1</strain>
        <tissue evidence="7">Testis</tissue>
    </source>
</reference>
<protein>
    <recommendedName>
        <fullName evidence="2 6">Armadillo repeat-containing protein 1</fullName>
    </recommendedName>
</protein>
<dbReference type="PANTHER" id="PTHR46840">
    <property type="entry name" value="ARMADILLO REPEAT-CONTAINING PROTEIN 1"/>
    <property type="match status" value="1"/>
</dbReference>
<comment type="caution">
    <text evidence="7">The sequence shown here is derived from an EMBL/GenBank/DDBJ whole genome shotgun (WGS) entry which is preliminary data.</text>
</comment>
<evidence type="ECO:0000256" key="4">
    <source>
        <dbReference type="ARBA" id="ARBA00023764"/>
    </source>
</evidence>
<dbReference type="SMART" id="SM00185">
    <property type="entry name" value="ARM"/>
    <property type="match status" value="1"/>
</dbReference>
<evidence type="ECO:0000313" key="7">
    <source>
        <dbReference type="EMBL" id="KAG9269800.1"/>
    </source>
</evidence>
<dbReference type="PANTHER" id="PTHR46840:SF3">
    <property type="entry name" value="ARMADILLO REPEAT-CONTAINING PROTEIN 1"/>
    <property type="match status" value="1"/>
</dbReference>
<accession>A0A8T2LDZ7</accession>
<dbReference type="SUPFAM" id="SSF48371">
    <property type="entry name" value="ARM repeat"/>
    <property type="match status" value="1"/>
</dbReference>
<dbReference type="Proteomes" id="UP000752171">
    <property type="component" value="Unassembled WGS sequence"/>
</dbReference>
<dbReference type="InterPro" id="IPR000225">
    <property type="entry name" value="Armadillo"/>
</dbReference>
<name>A0A8T2LDZ7_ASTMX</name>
<comment type="subunit">
    <text evidence="5">Interacts with mitochondrial contact site and cristae organizing system (MICOS) complex components IMMT/MIC60 and MICOS10/MIC10. Interacts with mitochondrial outer membrane sorting assembly machinery (SAM) complex components SAMM50 and MTX1.</text>
</comment>
<organism evidence="7 8">
    <name type="scientific">Astyanax mexicanus</name>
    <name type="common">Blind cave fish</name>
    <name type="synonym">Astyanax fasciatus mexicanus</name>
    <dbReference type="NCBI Taxonomy" id="7994"/>
    <lineage>
        <taxon>Eukaryota</taxon>
        <taxon>Metazoa</taxon>
        <taxon>Chordata</taxon>
        <taxon>Craniata</taxon>
        <taxon>Vertebrata</taxon>
        <taxon>Euteleostomi</taxon>
        <taxon>Actinopterygii</taxon>
        <taxon>Neopterygii</taxon>
        <taxon>Teleostei</taxon>
        <taxon>Ostariophysi</taxon>
        <taxon>Characiformes</taxon>
        <taxon>Characoidei</taxon>
        <taxon>Acestrorhamphidae</taxon>
        <taxon>Acestrorhamphinae</taxon>
        <taxon>Astyanax</taxon>
    </lineage>
</organism>
<dbReference type="PIRSF" id="PIRSF013899">
    <property type="entry name" value="UCP013899"/>
    <property type="match status" value="1"/>
</dbReference>
<evidence type="ECO:0000313" key="8">
    <source>
        <dbReference type="Proteomes" id="UP000752171"/>
    </source>
</evidence>
<dbReference type="GO" id="GO:0005741">
    <property type="term" value="C:mitochondrial outer membrane"/>
    <property type="evidence" value="ECO:0007669"/>
    <property type="project" value="UniProtKB-SubCell"/>
</dbReference>